<evidence type="ECO:0000259" key="2">
    <source>
        <dbReference type="Pfam" id="PF05699"/>
    </source>
</evidence>
<dbReference type="Gene3D" id="1.10.10.1070">
    <property type="entry name" value="Zinc finger, BED domain-containing"/>
    <property type="match status" value="1"/>
</dbReference>
<dbReference type="Ensembl" id="ENSSFOT00015002035.2">
    <property type="protein sequence ID" value="ENSSFOP00015001995.2"/>
    <property type="gene ID" value="ENSSFOG00015001344.2"/>
</dbReference>
<dbReference type="SUPFAM" id="SSF53098">
    <property type="entry name" value="Ribonuclease H-like"/>
    <property type="match status" value="1"/>
</dbReference>
<dbReference type="PANTHER" id="PTHR46169">
    <property type="entry name" value="DNA REPLICATION-RELATED ELEMENT FACTOR, ISOFORM A"/>
    <property type="match status" value="1"/>
</dbReference>
<dbReference type="AlphaFoldDB" id="A0A8C9QSY8"/>
<reference evidence="3" key="2">
    <citation type="submission" date="2025-08" db="UniProtKB">
        <authorList>
            <consortium name="Ensembl"/>
        </authorList>
    </citation>
    <scope>IDENTIFICATION</scope>
</reference>
<keyword evidence="4" id="KW-1185">Reference proteome</keyword>
<feature type="region of interest" description="Disordered" evidence="1">
    <location>
        <begin position="76"/>
        <end position="97"/>
    </location>
</feature>
<dbReference type="PANTHER" id="PTHR46169:SF15">
    <property type="entry name" value="INNER CENTROMERE PROTEIN A-LIKE ISOFORM X1-RELATED"/>
    <property type="match status" value="1"/>
</dbReference>
<evidence type="ECO:0000313" key="3">
    <source>
        <dbReference type="Ensembl" id="ENSSFOP00015001995.2"/>
    </source>
</evidence>
<feature type="region of interest" description="Disordered" evidence="1">
    <location>
        <begin position="517"/>
        <end position="538"/>
    </location>
</feature>
<protein>
    <submittedName>
        <fullName evidence="3">Si:dkey-109j17.5</fullName>
    </submittedName>
</protein>
<gene>
    <name evidence="3" type="primary">LOC108932515</name>
</gene>
<name>A0A8C9QSY8_SCLFO</name>
<dbReference type="InterPro" id="IPR012337">
    <property type="entry name" value="RNaseH-like_sf"/>
</dbReference>
<dbReference type="GO" id="GO:0046983">
    <property type="term" value="F:protein dimerization activity"/>
    <property type="evidence" value="ECO:0007669"/>
    <property type="project" value="InterPro"/>
</dbReference>
<dbReference type="Pfam" id="PF05699">
    <property type="entry name" value="Dimer_Tnp_hAT"/>
    <property type="match status" value="1"/>
</dbReference>
<dbReference type="Proteomes" id="UP000694397">
    <property type="component" value="Chromosome 19"/>
</dbReference>
<dbReference type="InterPro" id="IPR052717">
    <property type="entry name" value="Vacuolar_transposase_reg"/>
</dbReference>
<evidence type="ECO:0000313" key="4">
    <source>
        <dbReference type="Proteomes" id="UP000694397"/>
    </source>
</evidence>
<dbReference type="GO" id="GO:0005634">
    <property type="term" value="C:nucleus"/>
    <property type="evidence" value="ECO:0007669"/>
    <property type="project" value="TreeGrafter"/>
</dbReference>
<evidence type="ECO:0000256" key="1">
    <source>
        <dbReference type="SAM" id="MobiDB-lite"/>
    </source>
</evidence>
<feature type="domain" description="HAT C-terminal dimerisation" evidence="2">
    <location>
        <begin position="560"/>
        <end position="635"/>
    </location>
</feature>
<dbReference type="SUPFAM" id="SSF140996">
    <property type="entry name" value="Hermes dimerisation domain"/>
    <property type="match status" value="1"/>
</dbReference>
<feature type="compositionally biased region" description="Acidic residues" evidence="1">
    <location>
        <begin position="274"/>
        <end position="287"/>
    </location>
</feature>
<accession>A0A8C9QSY8</accession>
<sequence>MASHARVSILDYFNIVFEGENGKIESNCKACGTRIQAKRSVTSNFVTHLKRKHQAMYDEFVKKKDVKREACASGTIQQLPGSGRSEPARSSHVGGGVAKFERNDPRQLLISEAIAKMVIRDLQAVHIVENEGFRELLQLLEPRYTPEPRHYMEKQLLPGYCYQVQLATKQALAAAESCSVTLDLWKGGAASSLGAYLGVTCHFITADWHIQSALLACVPLVGHHTAQQILAECDEISRTHSIAGKVFRVVVDPEPYGSRSTFRLPGFCLHGGEQEEEEEDSSDEDVSAGDAGEAGQACVGENSLDLCFGAHRVDCFARSLGLCVREGLRTSPQLSIALTKAACLYNYVTATVAPDKLGQAYGTEEPAIRDALQRDRGWTSQLKTVRRMLESAEFLEDVVDRHDLTLSSFEKAVLRELVEVLEPFEEATDLVQGDKHVSISLALPCVLGLRKHLSETATRQCTGILVGLAQSLDRRLAGILEDPLYVTATALDPQFKLTWSNDTERHKQILLKEVAKHTHTGGPQEPSQEPKPPPSKRSKLFSFIKQRPASQAKSIEQELATYLLEEPTEEDSLHYWKRKATDFPQLSQVAKKVFTVPATSTSVESIFKTLGKTLRPERCRLLPKNLETLIYLKANYRPSAL</sequence>
<proteinExistence type="predicted"/>
<organism evidence="3 4">
    <name type="scientific">Scleropages formosus</name>
    <name type="common">Asian bonytongue</name>
    <name type="synonym">Osteoglossum formosum</name>
    <dbReference type="NCBI Taxonomy" id="113540"/>
    <lineage>
        <taxon>Eukaryota</taxon>
        <taxon>Metazoa</taxon>
        <taxon>Chordata</taxon>
        <taxon>Craniata</taxon>
        <taxon>Vertebrata</taxon>
        <taxon>Euteleostomi</taxon>
        <taxon>Actinopterygii</taxon>
        <taxon>Neopterygii</taxon>
        <taxon>Teleostei</taxon>
        <taxon>Osteoglossocephala</taxon>
        <taxon>Osteoglossomorpha</taxon>
        <taxon>Osteoglossiformes</taxon>
        <taxon>Osteoglossidae</taxon>
        <taxon>Scleropages</taxon>
    </lineage>
</organism>
<feature type="region of interest" description="Disordered" evidence="1">
    <location>
        <begin position="273"/>
        <end position="292"/>
    </location>
</feature>
<dbReference type="GO" id="GO:0006357">
    <property type="term" value="P:regulation of transcription by RNA polymerase II"/>
    <property type="evidence" value="ECO:0007669"/>
    <property type="project" value="TreeGrafter"/>
</dbReference>
<dbReference type="InterPro" id="IPR008906">
    <property type="entry name" value="HATC_C_dom"/>
</dbReference>
<dbReference type="GeneTree" id="ENSGT00940000161131"/>
<reference evidence="3" key="3">
    <citation type="submission" date="2025-09" db="UniProtKB">
        <authorList>
            <consortium name="Ensembl"/>
        </authorList>
    </citation>
    <scope>IDENTIFICATION</scope>
</reference>
<reference evidence="3 4" key="1">
    <citation type="submission" date="2019-04" db="EMBL/GenBank/DDBJ databases">
        <authorList>
            <consortium name="Wellcome Sanger Institute Data Sharing"/>
        </authorList>
    </citation>
    <scope>NUCLEOTIDE SEQUENCE [LARGE SCALE GENOMIC DNA]</scope>
</reference>